<feature type="domain" description="CBS" evidence="11">
    <location>
        <begin position="281"/>
        <end position="341"/>
    </location>
</feature>
<keyword evidence="9" id="KW-0997">Cell inner membrane</keyword>
<evidence type="ECO:0000256" key="2">
    <source>
        <dbReference type="ARBA" id="ARBA00022448"/>
    </source>
</evidence>
<comment type="caution">
    <text evidence="12">The sequence shown here is derived from an EMBL/GenBank/DDBJ whole genome shotgun (WGS) entry which is preliminary data.</text>
</comment>
<keyword evidence="9" id="KW-1003">Cell membrane</keyword>
<evidence type="ECO:0000256" key="5">
    <source>
        <dbReference type="ARBA" id="ARBA00022970"/>
    </source>
</evidence>
<gene>
    <name evidence="12" type="ORF">BFP76_06820</name>
</gene>
<proteinExistence type="inferred from homology"/>
<dbReference type="PANTHER" id="PTHR43869:SF1">
    <property type="entry name" value="GLYCINE BETAINE_PROLINE BETAINE TRANSPORT SYSTEM ATP-BINDING PROTEIN PROV"/>
    <property type="match status" value="1"/>
</dbReference>
<dbReference type="OrthoDB" id="9802264at2"/>
<evidence type="ECO:0000313" key="13">
    <source>
        <dbReference type="Proteomes" id="UP000231516"/>
    </source>
</evidence>
<dbReference type="InterPro" id="IPR046342">
    <property type="entry name" value="CBS_dom_sf"/>
</dbReference>
<dbReference type="CDD" id="cd03294">
    <property type="entry name" value="ABC_Pro_Gly_Betaine"/>
    <property type="match status" value="1"/>
</dbReference>
<dbReference type="PANTHER" id="PTHR43869">
    <property type="entry name" value="GLYCINE BETAINE/PROLINE BETAINE TRANSPORT SYSTEM ATP-BINDING PROTEIN PROV"/>
    <property type="match status" value="1"/>
</dbReference>
<evidence type="ECO:0000256" key="3">
    <source>
        <dbReference type="ARBA" id="ARBA00022741"/>
    </source>
</evidence>
<keyword evidence="9" id="KW-0472">Membrane</keyword>
<comment type="subunit">
    <text evidence="9">The complex is probably composed of two ATP-binding proteins, two transmembrane proteins and a solute-binding protein.</text>
</comment>
<dbReference type="FunFam" id="3.40.50.300:FF:000201">
    <property type="entry name" value="Glycine betaine/L-proline ABC transporter ATP-binding protein"/>
    <property type="match status" value="1"/>
</dbReference>
<dbReference type="Proteomes" id="UP000231516">
    <property type="component" value="Unassembled WGS sequence"/>
</dbReference>
<feature type="domain" description="ABC transporter" evidence="10">
    <location>
        <begin position="6"/>
        <end position="266"/>
    </location>
</feature>
<comment type="subcellular location">
    <subcellularLocation>
        <location evidence="9">Cell inner membrane</location>
        <topology evidence="9">Peripheral membrane protein</topology>
    </subcellularLocation>
</comment>
<dbReference type="AlphaFoldDB" id="A0A2G5K791"/>
<keyword evidence="4 9" id="KW-0067">ATP-binding</keyword>
<evidence type="ECO:0000256" key="4">
    <source>
        <dbReference type="ARBA" id="ARBA00022840"/>
    </source>
</evidence>
<dbReference type="EC" id="7.6.2.9" evidence="9"/>
<dbReference type="SUPFAM" id="SSF54631">
    <property type="entry name" value="CBS-domain pair"/>
    <property type="match status" value="1"/>
</dbReference>
<dbReference type="PROSITE" id="PS50893">
    <property type="entry name" value="ABC_TRANSPORTER_2"/>
    <property type="match status" value="1"/>
</dbReference>
<dbReference type="GO" id="GO:0031460">
    <property type="term" value="P:glycine betaine transport"/>
    <property type="evidence" value="ECO:0007669"/>
    <property type="project" value="InterPro"/>
</dbReference>
<evidence type="ECO:0000313" key="12">
    <source>
        <dbReference type="EMBL" id="PIB24873.1"/>
    </source>
</evidence>
<comment type="catalytic activity">
    <reaction evidence="6">
        <text>a quaternary ammonium(out) + ATP + H2O = a quaternary ammonium(in) + ADP + phosphate + H(+)</text>
        <dbReference type="Rhea" id="RHEA:11036"/>
        <dbReference type="ChEBI" id="CHEBI:15377"/>
        <dbReference type="ChEBI" id="CHEBI:15378"/>
        <dbReference type="ChEBI" id="CHEBI:30616"/>
        <dbReference type="ChEBI" id="CHEBI:35267"/>
        <dbReference type="ChEBI" id="CHEBI:43474"/>
        <dbReference type="ChEBI" id="CHEBI:456216"/>
        <dbReference type="EC" id="7.6.2.9"/>
    </reaction>
    <physiologicalReaction direction="left-to-right" evidence="6">
        <dbReference type="Rhea" id="RHEA:11037"/>
    </physiologicalReaction>
</comment>
<comment type="subunit">
    <text evidence="7">The complex is probably composed of two ATP-binding proteins (TmoW), two transmembrane proteins (TmoV) and a solute-binding protein (TmoX).</text>
</comment>
<dbReference type="Pfam" id="PF00005">
    <property type="entry name" value="ABC_tran"/>
    <property type="match status" value="1"/>
</dbReference>
<dbReference type="GO" id="GO:0006970">
    <property type="term" value="P:response to osmotic stress"/>
    <property type="evidence" value="ECO:0007669"/>
    <property type="project" value="UniProtKB-ARBA"/>
</dbReference>
<dbReference type="GO" id="GO:0005524">
    <property type="term" value="F:ATP binding"/>
    <property type="evidence" value="ECO:0007669"/>
    <property type="project" value="UniProtKB-UniRule"/>
</dbReference>
<dbReference type="GO" id="GO:0006865">
    <property type="term" value="P:amino acid transport"/>
    <property type="evidence" value="ECO:0007669"/>
    <property type="project" value="UniProtKB-UniRule"/>
</dbReference>
<keyword evidence="3 9" id="KW-0547">Nucleotide-binding</keyword>
<dbReference type="NCBIfam" id="TIGR01186">
    <property type="entry name" value="proV"/>
    <property type="match status" value="1"/>
</dbReference>
<dbReference type="EMBL" id="MDGM01000012">
    <property type="protein sequence ID" value="PIB24873.1"/>
    <property type="molecule type" value="Genomic_DNA"/>
</dbReference>
<dbReference type="InterPro" id="IPR003439">
    <property type="entry name" value="ABC_transporter-like_ATP-bd"/>
</dbReference>
<dbReference type="GO" id="GO:0005886">
    <property type="term" value="C:plasma membrane"/>
    <property type="evidence" value="ECO:0007669"/>
    <property type="project" value="UniProtKB-SubCell"/>
</dbReference>
<dbReference type="GO" id="GO:0015418">
    <property type="term" value="F:ABC-type quaternary ammonium compound transporting activity"/>
    <property type="evidence" value="ECO:0007669"/>
    <property type="project" value="UniProtKB-EC"/>
</dbReference>
<keyword evidence="13" id="KW-1185">Reference proteome</keyword>
<accession>A0A2G5K791</accession>
<sequence length="349" mass="38670">MSEPKVQIKNLYKIFGRRPADMVQHIENGMSKPELLDAHGHVLGLNNNNLDIPARGIQVIMGLSGSGKSTLIRHINRLIEPTAGQMIVDGEDVLQMSEATLRDFRRFKASMVFQKFALMPHHTVIENVRYGVDIQGVAAPEAADRAQYWLERVGLKGFEQHYPAQLSGGMQQRVGLARALATDAEILLMDEAFSALDPLIRTDMQNVLLDLQEELHKTIIFITHDLDEALRIGDNIAILRDGKMVQSGNPQDIVLHPADDYVTDFIQDINRARVLQVGTAMTPAKKPCDGPKIPHDTIIEQALQTCVDSHVETATVTKDGKTVGSITMDQMVRAIARPEAVSADDANYR</sequence>
<evidence type="ECO:0000256" key="7">
    <source>
        <dbReference type="ARBA" id="ARBA00061968"/>
    </source>
</evidence>
<evidence type="ECO:0000259" key="10">
    <source>
        <dbReference type="PROSITE" id="PS50893"/>
    </source>
</evidence>
<evidence type="ECO:0000259" key="11">
    <source>
        <dbReference type="PROSITE" id="PS51371"/>
    </source>
</evidence>
<keyword evidence="2 9" id="KW-0813">Transport</keyword>
<name>A0A2G5K791_9RHOB</name>
<evidence type="ECO:0000256" key="8">
    <source>
        <dbReference type="PROSITE-ProRule" id="PRU00703"/>
    </source>
</evidence>
<keyword evidence="5" id="KW-0029">Amino-acid transport</keyword>
<dbReference type="PROSITE" id="PS00211">
    <property type="entry name" value="ABC_TRANSPORTER_1"/>
    <property type="match status" value="1"/>
</dbReference>
<keyword evidence="8" id="KW-0129">CBS domain</keyword>
<organism evidence="12 13">
    <name type="scientific">Paramylibacter kogurei</name>
    <dbReference type="NCBI Taxonomy" id="1889778"/>
    <lineage>
        <taxon>Bacteria</taxon>
        <taxon>Pseudomonadati</taxon>
        <taxon>Pseudomonadota</taxon>
        <taxon>Alphaproteobacteria</taxon>
        <taxon>Rhodobacterales</taxon>
        <taxon>Paracoccaceae</taxon>
        <taxon>Paramylibacter</taxon>
    </lineage>
</organism>
<evidence type="ECO:0000256" key="9">
    <source>
        <dbReference type="RuleBase" id="RU369116"/>
    </source>
</evidence>
<reference evidence="12 13" key="1">
    <citation type="submission" date="2016-08" db="EMBL/GenBank/DDBJ databases">
        <title>Draft genome of Amylibacter sp. strain 4G11.</title>
        <authorList>
            <person name="Wong S.-K."/>
            <person name="Hamasaki K."/>
            <person name="Yoshizawa S."/>
        </authorList>
    </citation>
    <scope>NUCLEOTIDE SEQUENCE [LARGE SCALE GENOMIC DNA]</scope>
    <source>
        <strain evidence="12 13">4G11</strain>
    </source>
</reference>
<dbReference type="Gene3D" id="3.40.50.300">
    <property type="entry name" value="P-loop containing nucleotide triphosphate hydrolases"/>
    <property type="match status" value="1"/>
</dbReference>
<evidence type="ECO:0000256" key="6">
    <source>
        <dbReference type="ARBA" id="ARBA00051811"/>
    </source>
</evidence>
<dbReference type="RefSeq" id="WP_099593615.1">
    <property type="nucleotide sequence ID" value="NZ_MDGM01000012.1"/>
</dbReference>
<comment type="similarity">
    <text evidence="1 9">Belongs to the ABC transporter superfamily.</text>
</comment>
<dbReference type="PROSITE" id="PS51371">
    <property type="entry name" value="CBS"/>
    <property type="match status" value="1"/>
</dbReference>
<dbReference type="InterPro" id="IPR000644">
    <property type="entry name" value="CBS_dom"/>
</dbReference>
<evidence type="ECO:0000256" key="1">
    <source>
        <dbReference type="ARBA" id="ARBA00005417"/>
    </source>
</evidence>
<dbReference type="InterPro" id="IPR003593">
    <property type="entry name" value="AAA+_ATPase"/>
</dbReference>
<dbReference type="InterPro" id="IPR051921">
    <property type="entry name" value="ABC_osmolyte_uptake_ATP-bind"/>
</dbReference>
<dbReference type="InterPro" id="IPR005892">
    <property type="entry name" value="Gly-betaine_transp_ATP-bd"/>
</dbReference>
<dbReference type="SMART" id="SM00382">
    <property type="entry name" value="AAA"/>
    <property type="match status" value="1"/>
</dbReference>
<dbReference type="SUPFAM" id="SSF52540">
    <property type="entry name" value="P-loop containing nucleoside triphosphate hydrolases"/>
    <property type="match status" value="1"/>
</dbReference>
<protein>
    <recommendedName>
        <fullName evidence="9">Quaternary amine transport ATP-binding protein</fullName>
        <ecNumber evidence="9">7.6.2.9</ecNumber>
    </recommendedName>
</protein>
<dbReference type="InterPro" id="IPR017871">
    <property type="entry name" value="ABC_transporter-like_CS"/>
</dbReference>
<dbReference type="InterPro" id="IPR027417">
    <property type="entry name" value="P-loop_NTPase"/>
</dbReference>
<dbReference type="GO" id="GO:0016887">
    <property type="term" value="F:ATP hydrolysis activity"/>
    <property type="evidence" value="ECO:0007669"/>
    <property type="project" value="UniProtKB-UniRule"/>
</dbReference>